<feature type="compositionally biased region" description="Polar residues" evidence="2">
    <location>
        <begin position="629"/>
        <end position="638"/>
    </location>
</feature>
<keyword evidence="1" id="KW-0040">ANK repeat</keyword>
<dbReference type="Pfam" id="PF12796">
    <property type="entry name" value="Ank_2"/>
    <property type="match status" value="1"/>
</dbReference>
<dbReference type="InterPro" id="IPR052801">
    <property type="entry name" value="Ankyrin-EF-hand"/>
</dbReference>
<reference evidence="3" key="2">
    <citation type="journal article" date="2007" name="Science">
        <title>Draft genome sequence of the sexually transmitted pathogen Trichomonas vaginalis.</title>
        <authorList>
            <person name="Carlton J.M."/>
            <person name="Hirt R.P."/>
            <person name="Silva J.C."/>
            <person name="Delcher A.L."/>
            <person name="Schatz M."/>
            <person name="Zhao Q."/>
            <person name="Wortman J.R."/>
            <person name="Bidwell S.L."/>
            <person name="Alsmark U.C.M."/>
            <person name="Besteiro S."/>
            <person name="Sicheritz-Ponten T."/>
            <person name="Noel C.J."/>
            <person name="Dacks J.B."/>
            <person name="Foster P.G."/>
            <person name="Simillion C."/>
            <person name="Van de Peer Y."/>
            <person name="Miranda-Saavedra D."/>
            <person name="Barton G.J."/>
            <person name="Westrop G.D."/>
            <person name="Mueller S."/>
            <person name="Dessi D."/>
            <person name="Fiori P.L."/>
            <person name="Ren Q."/>
            <person name="Paulsen I."/>
            <person name="Zhang H."/>
            <person name="Bastida-Corcuera F.D."/>
            <person name="Simoes-Barbosa A."/>
            <person name="Brown M.T."/>
            <person name="Hayes R.D."/>
            <person name="Mukherjee M."/>
            <person name="Okumura C.Y."/>
            <person name="Schneider R."/>
            <person name="Smith A.J."/>
            <person name="Vanacova S."/>
            <person name="Villalvazo M."/>
            <person name="Haas B.J."/>
            <person name="Pertea M."/>
            <person name="Feldblyum T.V."/>
            <person name="Utterback T.R."/>
            <person name="Shu C.L."/>
            <person name="Osoegawa K."/>
            <person name="de Jong P.J."/>
            <person name="Hrdy I."/>
            <person name="Horvathova L."/>
            <person name="Zubacova Z."/>
            <person name="Dolezal P."/>
            <person name="Malik S.B."/>
            <person name="Logsdon J.M. Jr."/>
            <person name="Henze K."/>
            <person name="Gupta A."/>
            <person name="Wang C.C."/>
            <person name="Dunne R.L."/>
            <person name="Upcroft J.A."/>
            <person name="Upcroft P."/>
            <person name="White O."/>
            <person name="Salzberg S.L."/>
            <person name="Tang P."/>
            <person name="Chiu C.-H."/>
            <person name="Lee Y.-S."/>
            <person name="Embley T.M."/>
            <person name="Coombs G.H."/>
            <person name="Mottram J.C."/>
            <person name="Tachezy J."/>
            <person name="Fraser-Liggett C.M."/>
            <person name="Johnson P.J."/>
        </authorList>
    </citation>
    <scope>NUCLEOTIDE SEQUENCE [LARGE SCALE GENOMIC DNA]</scope>
    <source>
        <strain evidence="3">G3</strain>
    </source>
</reference>
<accession>A2DQL1</accession>
<feature type="region of interest" description="Disordered" evidence="2">
    <location>
        <begin position="617"/>
        <end position="676"/>
    </location>
</feature>
<proteinExistence type="predicted"/>
<dbReference type="PANTHER" id="PTHR24127">
    <property type="entry name" value="ANKYRIN REPEAT AND EF-HAND DOMAIN-CONTAINING PROTEIN 1"/>
    <property type="match status" value="1"/>
</dbReference>
<gene>
    <name evidence="3" type="ORF">TVAG_266580</name>
</gene>
<dbReference type="SMR" id="A2DQL1"/>
<organism evidence="3 4">
    <name type="scientific">Trichomonas vaginalis (strain ATCC PRA-98 / G3)</name>
    <dbReference type="NCBI Taxonomy" id="412133"/>
    <lineage>
        <taxon>Eukaryota</taxon>
        <taxon>Metamonada</taxon>
        <taxon>Parabasalia</taxon>
        <taxon>Trichomonadida</taxon>
        <taxon>Trichomonadidae</taxon>
        <taxon>Trichomonas</taxon>
    </lineage>
</organism>
<name>A2DQL1_TRIV3</name>
<dbReference type="EMBL" id="DS113232">
    <property type="protein sequence ID" value="EAY17295.1"/>
    <property type="molecule type" value="Genomic_DNA"/>
</dbReference>
<dbReference type="PROSITE" id="PS50297">
    <property type="entry name" value="ANK_REP_REGION"/>
    <property type="match status" value="2"/>
</dbReference>
<evidence type="ECO:0000256" key="2">
    <source>
        <dbReference type="SAM" id="MobiDB-lite"/>
    </source>
</evidence>
<evidence type="ECO:0000313" key="3">
    <source>
        <dbReference type="EMBL" id="EAY17295.1"/>
    </source>
</evidence>
<dbReference type="eggNOG" id="KOG0504">
    <property type="taxonomic scope" value="Eukaryota"/>
</dbReference>
<dbReference type="SUPFAM" id="SSF48403">
    <property type="entry name" value="Ankyrin repeat"/>
    <property type="match status" value="2"/>
</dbReference>
<dbReference type="KEGG" id="tva:4775312"/>
<dbReference type="Gene3D" id="1.25.40.20">
    <property type="entry name" value="Ankyrin repeat-containing domain"/>
    <property type="match status" value="2"/>
</dbReference>
<feature type="repeat" description="ANK" evidence="1">
    <location>
        <begin position="502"/>
        <end position="534"/>
    </location>
</feature>
<dbReference type="VEuPathDB" id="TrichDB:TVAG_266580"/>
<evidence type="ECO:0000256" key="1">
    <source>
        <dbReference type="PROSITE-ProRule" id="PRU00023"/>
    </source>
</evidence>
<reference evidence="3" key="1">
    <citation type="submission" date="2006-10" db="EMBL/GenBank/DDBJ databases">
        <authorList>
            <person name="Amadeo P."/>
            <person name="Zhao Q."/>
            <person name="Wortman J."/>
            <person name="Fraser-Liggett C."/>
            <person name="Carlton J."/>
        </authorList>
    </citation>
    <scope>NUCLEOTIDE SEQUENCE</scope>
    <source>
        <strain evidence="3">G3</strain>
    </source>
</reference>
<dbReference type="RefSeq" id="XP_001329518.1">
    <property type="nucleotide sequence ID" value="XM_001329483.1"/>
</dbReference>
<dbReference type="InterPro" id="IPR002110">
    <property type="entry name" value="Ankyrin_rpt"/>
</dbReference>
<dbReference type="Proteomes" id="UP000001542">
    <property type="component" value="Unassembled WGS sequence"/>
</dbReference>
<sequence>MESDTFNFDKFKVPDVLKSLYKAEKSIWKLNAENYLSIFNNLITSLETKQIALPHILRSISAASKCRWRSLQYYLNLFDSLVDIYHFENYSDYINPQFKKFVQSKGQDREYYVQNIYENKVLNYIAFDNVEEIKKLLTEPNYKFPTEKIGDYEMNSVDFAVFHGSLNCFFFFIANGLQPGKHAYPLAVCGGNSEILRHLEDNIDKADRDLFIGSFKYAVKYHQHNIIDKILKIYDGRAEINANFAMMKYVNIKAALFLSSFHICDSIPRPHENHSHKPYEEVVNYLACVGEFDKMTKFVEKMNMKDTLKQEEIRHTVELKKRSSQVHSFMHKQVSYSFDGESFNYTYNDYPALVFALIQNNQEMIHYLVECGCAINFTFVYNGVAYTPLSYSITKKNKDIALMLIEKGANVFYLQRSPKNNKSYELFLYSMVNEMPEVAAACLKQGASTLRNVIRFKNDGKQFDLLETPLMICCKYGYLDLVKECVAQRVDVNIKYEKYPYFYMTALKYACRNGYYEIAKFLVENGADANDHYRRSSKYPHATPLMYAVYSGNAELVEFLLKNGAEPNIVLKKYQTVDDRQSYEYFTALDITIAMKSENIIKILEEQNAMTYKAIQALPKPPKPPKTQEPAQETNQASDEPLELPEQSQEPEPPHGPEQVQTLEPNLLPQIPDGEK</sequence>
<dbReference type="PROSITE" id="PS50088">
    <property type="entry name" value="ANK_REPEAT"/>
    <property type="match status" value="2"/>
</dbReference>
<feature type="repeat" description="ANK" evidence="1">
    <location>
        <begin position="540"/>
        <end position="572"/>
    </location>
</feature>
<dbReference type="InParanoid" id="A2DQL1"/>
<keyword evidence="4" id="KW-1185">Reference proteome</keyword>
<dbReference type="AlphaFoldDB" id="A2DQL1"/>
<dbReference type="PANTHER" id="PTHR24127:SF1">
    <property type="entry name" value="ANKYRIN REPEAT AND EF-HAND DOMAIN-CONTAINING PROTEIN 1"/>
    <property type="match status" value="1"/>
</dbReference>
<dbReference type="STRING" id="5722.A2DQL1"/>
<protein>
    <submittedName>
        <fullName evidence="3">Uncharacterized protein</fullName>
    </submittedName>
</protein>
<evidence type="ECO:0000313" key="4">
    <source>
        <dbReference type="Proteomes" id="UP000001542"/>
    </source>
</evidence>
<dbReference type="VEuPathDB" id="TrichDB:TVAGG3_0591560"/>
<dbReference type="InterPro" id="IPR036770">
    <property type="entry name" value="Ankyrin_rpt-contain_sf"/>
</dbReference>
<dbReference type="SMART" id="SM00248">
    <property type="entry name" value="ANK"/>
    <property type="match status" value="7"/>
</dbReference>